<dbReference type="EMBL" id="KK583258">
    <property type="protein sequence ID" value="KDO23107.1"/>
    <property type="molecule type" value="Genomic_DNA"/>
</dbReference>
<dbReference type="SUPFAM" id="SSF57903">
    <property type="entry name" value="FYVE/PHD zinc finger"/>
    <property type="match status" value="1"/>
</dbReference>
<dbReference type="SMART" id="SM00064">
    <property type="entry name" value="FYVE"/>
    <property type="match status" value="1"/>
</dbReference>
<dbReference type="PANTHER" id="PTHR13510">
    <property type="entry name" value="FYVE-FINGER-CONTAINING RAB5 EFFECTOR PROTEIN RABENOSYN-5-RELATED"/>
    <property type="match status" value="1"/>
</dbReference>
<dbReference type="SUPFAM" id="SSF55961">
    <property type="entry name" value="Bet v1-like"/>
    <property type="match status" value="1"/>
</dbReference>
<dbReference type="Gene3D" id="3.30.40.10">
    <property type="entry name" value="Zinc/RING finger domain, C3HC4 (zinc finger)"/>
    <property type="match status" value="1"/>
</dbReference>
<keyword evidence="2 4" id="KW-0863">Zinc-finger</keyword>
<dbReference type="InterPro" id="IPR000306">
    <property type="entry name" value="Znf_FYVE"/>
</dbReference>
<dbReference type="PANTHER" id="PTHR13510:SF44">
    <property type="entry name" value="RABENOSYN-5"/>
    <property type="match status" value="1"/>
</dbReference>
<feature type="domain" description="FYVE-type" evidence="6">
    <location>
        <begin position="250"/>
        <end position="311"/>
    </location>
</feature>
<dbReference type="InterPro" id="IPR052727">
    <property type="entry name" value="Rab4/Rab5_effector"/>
</dbReference>
<dbReference type="Gene3D" id="3.30.530.20">
    <property type="match status" value="1"/>
</dbReference>
<feature type="compositionally biased region" description="Acidic residues" evidence="5">
    <location>
        <begin position="480"/>
        <end position="499"/>
    </location>
</feature>
<evidence type="ECO:0000259" key="6">
    <source>
        <dbReference type="PROSITE" id="PS50178"/>
    </source>
</evidence>
<dbReference type="PROSITE" id="PS50178">
    <property type="entry name" value="ZF_FYVE"/>
    <property type="match status" value="1"/>
</dbReference>
<dbReference type="InterPro" id="IPR017455">
    <property type="entry name" value="Znf_FYVE-rel"/>
</dbReference>
<evidence type="ECO:0000256" key="4">
    <source>
        <dbReference type="PROSITE-ProRule" id="PRU00091"/>
    </source>
</evidence>
<evidence type="ECO:0000313" key="8">
    <source>
        <dbReference type="Proteomes" id="UP000030745"/>
    </source>
</evidence>
<sequence length="627" mass="69794">MELPDPDRVHFTKIAKHMTSALLDATNMAKALPWKVVYEKKNFAIHRTELCGIAPVNVHAATKLAAEIEDVTENLITTTTESYKAMMSMLSSDFLDGAVLANIVLPSPARPFQYVGLKWAAFKSATPFVKDKDFVLLEYVDLIEDAHGRKTSFRVMQSVEIPTYIETPGKFARESVPLVGFIYYTTKKAGELRMTYSCSIDKNGDLPTWAANAAIQSHVEKCISKTLKYIEYQRMRRDAFVLPQQVIPLAEDQGNCQVCIKPFMSLYRHKYTCLKCGNVVCSKCSALRNAEVPELGMRKLRVCTACVIQVRLTHRRGSADLKTSLTSSSDTSSSSCCSVPDVPGRQMIEDILQPVRVLVRDEYRVFSALHEALPTAFPLRAASDSRVPSFRAGRRVTVGAPEIAATIAQLRETNDDMRRLLPMSPPRSVVPLDRYHRRRTTVGATELASVLSEFHASRDDTTAIARIIAADSEVLSSDSSDSEDDDDDDVSATTDDESTDERKPPQLTETTLREFDSIQSCIARSRQIVEVTEQAHKVASIVRQQTQVLASLSSANGSRKSSFSSTTTISQPRKPSAGAILFDSSEYESRLDDDTLRLRQFQASQAAQRRRSSNDVAKPAARRYFLF</sequence>
<dbReference type="OMA" id="IHRTELC"/>
<feature type="region of interest" description="Disordered" evidence="5">
    <location>
        <begin position="474"/>
        <end position="507"/>
    </location>
</feature>
<dbReference type="InterPro" id="IPR013083">
    <property type="entry name" value="Znf_RING/FYVE/PHD"/>
</dbReference>
<feature type="region of interest" description="Disordered" evidence="5">
    <location>
        <begin position="553"/>
        <end position="577"/>
    </location>
</feature>
<dbReference type="RefSeq" id="XP_012206218.1">
    <property type="nucleotide sequence ID" value="XM_012350828.1"/>
</dbReference>
<dbReference type="Pfam" id="PF01363">
    <property type="entry name" value="FYVE"/>
    <property type="match status" value="1"/>
</dbReference>
<evidence type="ECO:0000256" key="5">
    <source>
        <dbReference type="SAM" id="MobiDB-lite"/>
    </source>
</evidence>
<dbReference type="CDD" id="cd00065">
    <property type="entry name" value="FYVE_like_SF"/>
    <property type="match status" value="1"/>
</dbReference>
<evidence type="ECO:0000256" key="2">
    <source>
        <dbReference type="ARBA" id="ARBA00022771"/>
    </source>
</evidence>
<evidence type="ECO:0000256" key="3">
    <source>
        <dbReference type="ARBA" id="ARBA00022833"/>
    </source>
</evidence>
<proteinExistence type="predicted"/>
<accession>A0A067C8I0</accession>
<protein>
    <recommendedName>
        <fullName evidence="6">FYVE-type domain-containing protein</fullName>
    </recommendedName>
</protein>
<gene>
    <name evidence="7" type="ORF">SPRG_11951</name>
</gene>
<dbReference type="InterPro" id="IPR023393">
    <property type="entry name" value="START-like_dom_sf"/>
</dbReference>
<keyword evidence="3" id="KW-0862">Zinc</keyword>
<dbReference type="KEGG" id="spar:SPRG_11951"/>
<organism evidence="7 8">
    <name type="scientific">Saprolegnia parasitica (strain CBS 223.65)</name>
    <dbReference type="NCBI Taxonomy" id="695850"/>
    <lineage>
        <taxon>Eukaryota</taxon>
        <taxon>Sar</taxon>
        <taxon>Stramenopiles</taxon>
        <taxon>Oomycota</taxon>
        <taxon>Saprolegniomycetes</taxon>
        <taxon>Saprolegniales</taxon>
        <taxon>Saprolegniaceae</taxon>
        <taxon>Saprolegnia</taxon>
    </lineage>
</organism>
<name>A0A067C8I0_SAPPC</name>
<keyword evidence="8" id="KW-1185">Reference proteome</keyword>
<dbReference type="OrthoDB" id="67196at2759"/>
<keyword evidence="1" id="KW-0479">Metal-binding</keyword>
<reference evidence="7 8" key="1">
    <citation type="journal article" date="2013" name="PLoS Genet.">
        <title>Distinctive expansion of potential virulence genes in the genome of the oomycete fish pathogen Saprolegnia parasitica.</title>
        <authorList>
            <person name="Jiang R.H."/>
            <person name="de Bruijn I."/>
            <person name="Haas B.J."/>
            <person name="Belmonte R."/>
            <person name="Lobach L."/>
            <person name="Christie J."/>
            <person name="van den Ackerveken G."/>
            <person name="Bottin A."/>
            <person name="Bulone V."/>
            <person name="Diaz-Moreno S.M."/>
            <person name="Dumas B."/>
            <person name="Fan L."/>
            <person name="Gaulin E."/>
            <person name="Govers F."/>
            <person name="Grenville-Briggs L.J."/>
            <person name="Horner N.R."/>
            <person name="Levin J.Z."/>
            <person name="Mammella M."/>
            <person name="Meijer H.J."/>
            <person name="Morris P."/>
            <person name="Nusbaum C."/>
            <person name="Oome S."/>
            <person name="Phillips A.J."/>
            <person name="van Rooyen D."/>
            <person name="Rzeszutek E."/>
            <person name="Saraiva M."/>
            <person name="Secombes C.J."/>
            <person name="Seidl M.F."/>
            <person name="Snel B."/>
            <person name="Stassen J.H."/>
            <person name="Sykes S."/>
            <person name="Tripathy S."/>
            <person name="van den Berg H."/>
            <person name="Vega-Arreguin J.C."/>
            <person name="Wawra S."/>
            <person name="Young S.K."/>
            <person name="Zeng Q."/>
            <person name="Dieguez-Uribeondo J."/>
            <person name="Russ C."/>
            <person name="Tyler B.M."/>
            <person name="van West P."/>
        </authorList>
    </citation>
    <scope>NUCLEOTIDE SEQUENCE [LARGE SCALE GENOMIC DNA]</scope>
    <source>
        <strain evidence="7 8">CBS 223.65</strain>
    </source>
</reference>
<dbReference type="GO" id="GO:0008270">
    <property type="term" value="F:zinc ion binding"/>
    <property type="evidence" value="ECO:0007669"/>
    <property type="project" value="UniProtKB-KW"/>
</dbReference>
<evidence type="ECO:0000313" key="7">
    <source>
        <dbReference type="EMBL" id="KDO23107.1"/>
    </source>
</evidence>
<dbReference type="Proteomes" id="UP000030745">
    <property type="component" value="Unassembled WGS sequence"/>
</dbReference>
<feature type="compositionally biased region" description="Polar residues" evidence="5">
    <location>
        <begin position="553"/>
        <end position="573"/>
    </location>
</feature>
<dbReference type="AlphaFoldDB" id="A0A067C8I0"/>
<dbReference type="InterPro" id="IPR011011">
    <property type="entry name" value="Znf_FYVE_PHD"/>
</dbReference>
<dbReference type="GeneID" id="24133957"/>
<dbReference type="VEuPathDB" id="FungiDB:SPRG_11951"/>
<evidence type="ECO:0000256" key="1">
    <source>
        <dbReference type="ARBA" id="ARBA00022723"/>
    </source>
</evidence>